<evidence type="ECO:0000259" key="2">
    <source>
        <dbReference type="Pfam" id="PF01965"/>
    </source>
</evidence>
<dbReference type="AlphaFoldDB" id="A0AAJ0I672"/>
<protein>
    <submittedName>
        <fullName evidence="3">Class I glutamine amidotransferase-like protein</fullName>
    </submittedName>
</protein>
<keyword evidence="3" id="KW-0315">Glutamine amidotransferase</keyword>
<dbReference type="InterPro" id="IPR052158">
    <property type="entry name" value="INH-QAR"/>
</dbReference>
<dbReference type="SUPFAM" id="SSF52317">
    <property type="entry name" value="Class I glutamine amidotransferase-like"/>
    <property type="match status" value="1"/>
</dbReference>
<dbReference type="CDD" id="cd03139">
    <property type="entry name" value="GATase1_PfpI_2"/>
    <property type="match status" value="1"/>
</dbReference>
<dbReference type="Proteomes" id="UP001285908">
    <property type="component" value="Unassembled WGS sequence"/>
</dbReference>
<organism evidence="3 4">
    <name type="scientific">Neurospora hispaniola</name>
    <dbReference type="NCBI Taxonomy" id="588809"/>
    <lineage>
        <taxon>Eukaryota</taxon>
        <taxon>Fungi</taxon>
        <taxon>Dikarya</taxon>
        <taxon>Ascomycota</taxon>
        <taxon>Pezizomycotina</taxon>
        <taxon>Sordariomycetes</taxon>
        <taxon>Sordariomycetidae</taxon>
        <taxon>Sordariales</taxon>
        <taxon>Sordariaceae</taxon>
        <taxon>Neurospora</taxon>
    </lineage>
</organism>
<keyword evidence="1" id="KW-0732">Signal</keyword>
<feature type="chain" id="PRO_5042471325" evidence="1">
    <location>
        <begin position="21"/>
        <end position="306"/>
    </location>
</feature>
<dbReference type="Pfam" id="PF01965">
    <property type="entry name" value="DJ-1_PfpI"/>
    <property type="match status" value="1"/>
</dbReference>
<dbReference type="PANTHER" id="PTHR43130">
    <property type="entry name" value="ARAC-FAMILY TRANSCRIPTIONAL REGULATOR"/>
    <property type="match status" value="1"/>
</dbReference>
<gene>
    <name evidence="3" type="ORF">B0T23DRAFT_340709</name>
</gene>
<dbReference type="GeneID" id="87873506"/>
<dbReference type="EMBL" id="JAULSX010000005">
    <property type="protein sequence ID" value="KAK3490957.1"/>
    <property type="molecule type" value="Genomic_DNA"/>
</dbReference>
<feature type="domain" description="DJ-1/PfpI" evidence="2">
    <location>
        <begin position="147"/>
        <end position="266"/>
    </location>
</feature>
<dbReference type="InterPro" id="IPR002818">
    <property type="entry name" value="DJ-1/PfpI"/>
</dbReference>
<proteinExistence type="predicted"/>
<evidence type="ECO:0000256" key="1">
    <source>
        <dbReference type="SAM" id="SignalP"/>
    </source>
</evidence>
<comment type="caution">
    <text evidence="3">The sequence shown here is derived from an EMBL/GenBank/DDBJ whole genome shotgun (WGS) entry which is preliminary data.</text>
</comment>
<name>A0AAJ0I672_9PEZI</name>
<dbReference type="Gene3D" id="3.40.50.880">
    <property type="match status" value="1"/>
</dbReference>
<evidence type="ECO:0000313" key="4">
    <source>
        <dbReference type="Proteomes" id="UP001285908"/>
    </source>
</evidence>
<dbReference type="InterPro" id="IPR029062">
    <property type="entry name" value="Class_I_gatase-like"/>
</dbReference>
<dbReference type="RefSeq" id="XP_062692140.1">
    <property type="nucleotide sequence ID" value="XM_062835884.1"/>
</dbReference>
<sequence>MRLSILTTILTLLHLHLTTAAILPHHKSNLELLKSLPKPYPKPTNPFPTPANNTNSNSTTYPTPKTYALLLFPTFEILDAYGPIEILQFVGHFHPTRLLIFSLQAPYSSGLAPVLTAPSLASSPINNPLNSSFYPTFNPTHPIPTTDQQWEEMREVLESVDVLIVPGGDGVYSPDLEGEGRELDFLRRMVGEDKYLVTVCIGAAVAARAGVLDGRRATTNKMVWGEVTALGDKVKWVSPARWVVDGNVWSSSGVTAGLDLTFEFVRQMYPDGVGMANLIAGAIEHEPVMDWRYDPFAERFGVPPQN</sequence>
<feature type="signal peptide" evidence="1">
    <location>
        <begin position="1"/>
        <end position="20"/>
    </location>
</feature>
<reference evidence="3 4" key="1">
    <citation type="journal article" date="2023" name="Mol. Phylogenet. Evol.">
        <title>Genome-scale phylogeny and comparative genomics of the fungal order Sordariales.</title>
        <authorList>
            <person name="Hensen N."/>
            <person name="Bonometti L."/>
            <person name="Westerberg I."/>
            <person name="Brannstrom I.O."/>
            <person name="Guillou S."/>
            <person name="Cros-Aarteil S."/>
            <person name="Calhoun S."/>
            <person name="Haridas S."/>
            <person name="Kuo A."/>
            <person name="Mondo S."/>
            <person name="Pangilinan J."/>
            <person name="Riley R."/>
            <person name="LaButti K."/>
            <person name="Andreopoulos B."/>
            <person name="Lipzen A."/>
            <person name="Chen C."/>
            <person name="Yan M."/>
            <person name="Daum C."/>
            <person name="Ng V."/>
            <person name="Clum A."/>
            <person name="Steindorff A."/>
            <person name="Ohm R.A."/>
            <person name="Martin F."/>
            <person name="Silar P."/>
            <person name="Natvig D.O."/>
            <person name="Lalanne C."/>
            <person name="Gautier V."/>
            <person name="Ament-Velasquez S.L."/>
            <person name="Kruys A."/>
            <person name="Hutchinson M.I."/>
            <person name="Powell A.J."/>
            <person name="Barry K."/>
            <person name="Miller A.N."/>
            <person name="Grigoriev I.V."/>
            <person name="Debuchy R."/>
            <person name="Gladieux P."/>
            <person name="Hiltunen Thoren M."/>
            <person name="Johannesson H."/>
        </authorList>
    </citation>
    <scope>NUCLEOTIDE SEQUENCE [LARGE SCALE GENOMIC DNA]</scope>
    <source>
        <strain evidence="3 4">FGSC 10403</strain>
    </source>
</reference>
<keyword evidence="4" id="KW-1185">Reference proteome</keyword>
<accession>A0AAJ0I672</accession>
<dbReference type="PANTHER" id="PTHR43130:SF15">
    <property type="entry name" value="THIJ_PFPI FAMILY PROTEIN (AFU_ORTHOLOGUE AFUA_5G14240)"/>
    <property type="match status" value="1"/>
</dbReference>
<evidence type="ECO:0000313" key="3">
    <source>
        <dbReference type="EMBL" id="KAK3490957.1"/>
    </source>
</evidence>